<organism evidence="1">
    <name type="scientific">Anguilla anguilla</name>
    <name type="common">European freshwater eel</name>
    <name type="synonym">Muraena anguilla</name>
    <dbReference type="NCBI Taxonomy" id="7936"/>
    <lineage>
        <taxon>Eukaryota</taxon>
        <taxon>Metazoa</taxon>
        <taxon>Chordata</taxon>
        <taxon>Craniata</taxon>
        <taxon>Vertebrata</taxon>
        <taxon>Euteleostomi</taxon>
        <taxon>Actinopterygii</taxon>
        <taxon>Neopterygii</taxon>
        <taxon>Teleostei</taxon>
        <taxon>Anguilliformes</taxon>
        <taxon>Anguillidae</taxon>
        <taxon>Anguilla</taxon>
    </lineage>
</organism>
<protein>
    <submittedName>
        <fullName evidence="1">Uncharacterized protein</fullName>
    </submittedName>
</protein>
<evidence type="ECO:0000313" key="1">
    <source>
        <dbReference type="EMBL" id="JAI04203.1"/>
    </source>
</evidence>
<dbReference type="EMBL" id="GBXM01004375">
    <property type="protein sequence ID" value="JAI04203.1"/>
    <property type="molecule type" value="Transcribed_RNA"/>
</dbReference>
<reference evidence="1" key="1">
    <citation type="submission" date="2014-11" db="EMBL/GenBank/DDBJ databases">
        <authorList>
            <person name="Amaro Gonzalez C."/>
        </authorList>
    </citation>
    <scope>NUCLEOTIDE SEQUENCE</scope>
</reference>
<name>A0A0E9XN83_ANGAN</name>
<sequence length="48" mass="5431">MTKRCHFRQPPFNRADLLKTWVVVFVQGNSRPSASPFDLSDSVATPLL</sequence>
<accession>A0A0E9XN83</accession>
<dbReference type="AlphaFoldDB" id="A0A0E9XN83"/>
<proteinExistence type="predicted"/>
<reference evidence="1" key="2">
    <citation type="journal article" date="2015" name="Fish Shellfish Immunol.">
        <title>Early steps in the European eel (Anguilla anguilla)-Vibrio vulnificus interaction in the gills: Role of the RtxA13 toxin.</title>
        <authorList>
            <person name="Callol A."/>
            <person name="Pajuelo D."/>
            <person name="Ebbesson L."/>
            <person name="Teles M."/>
            <person name="MacKenzie S."/>
            <person name="Amaro C."/>
        </authorList>
    </citation>
    <scope>NUCLEOTIDE SEQUENCE</scope>
</reference>